<evidence type="ECO:0000259" key="6">
    <source>
        <dbReference type="Pfam" id="PF01416"/>
    </source>
</evidence>
<evidence type="ECO:0000256" key="5">
    <source>
        <dbReference type="RuleBase" id="RU003792"/>
    </source>
</evidence>
<dbReference type="InterPro" id="IPR020094">
    <property type="entry name" value="TruA/RsuA/RluB/E/F_N"/>
</dbReference>
<feature type="domain" description="Pseudouridine synthase I TruA alpha/beta" evidence="6">
    <location>
        <begin position="12"/>
        <end position="107"/>
    </location>
</feature>
<accession>A0ABV6YVR7</accession>
<dbReference type="PANTHER" id="PTHR11142:SF0">
    <property type="entry name" value="TRNA PSEUDOURIDINE SYNTHASE-LIKE 1"/>
    <property type="match status" value="1"/>
</dbReference>
<sequence length="262" mass="29791">MTTVQKYALMLEYEGTHYHGWQRQPDEITVQETIEEKLAQIIGQKITIHGACRTDAGVHALAQVAHFEARLKRPLSQLWRGINALLPPDISAIELLPVPEDFHARYDSYQKTYQYRILNSKIEHPISRRFCYWEKNNLNVSAMRAACQTIIGTHDFSAFRAASCNAHSPIRTINSATIESRDQIITFTISGNGFLQYMVRIMIGTLIDIGRGYRPLSDFEAILSSRDRQQAGFTAPGHGLTLTNLEVHKIQFSQGPRNVFLF</sequence>
<dbReference type="InterPro" id="IPR001406">
    <property type="entry name" value="PsdUridine_synth_TruA"/>
</dbReference>
<evidence type="ECO:0000256" key="1">
    <source>
        <dbReference type="ARBA" id="ARBA00009375"/>
    </source>
</evidence>
<protein>
    <recommendedName>
        <fullName evidence="4">tRNA pseudouridine synthase A</fullName>
        <ecNumber evidence="4">5.4.99.12</ecNumber>
    </recommendedName>
    <alternativeName>
        <fullName evidence="4">tRNA pseudouridine(38-40) synthase</fullName>
    </alternativeName>
    <alternativeName>
        <fullName evidence="4">tRNA pseudouridylate synthase I</fullName>
    </alternativeName>
    <alternativeName>
        <fullName evidence="4">tRNA-uridine isomerase I</fullName>
    </alternativeName>
</protein>
<dbReference type="CDD" id="cd02570">
    <property type="entry name" value="PseudoU_synth_EcTruA"/>
    <property type="match status" value="1"/>
</dbReference>
<dbReference type="InterPro" id="IPR020095">
    <property type="entry name" value="PsdUridine_synth_TruA_C"/>
</dbReference>
<dbReference type="Gene3D" id="3.30.70.580">
    <property type="entry name" value="Pseudouridine synthase I, catalytic domain, N-terminal subdomain"/>
    <property type="match status" value="1"/>
</dbReference>
<dbReference type="PANTHER" id="PTHR11142">
    <property type="entry name" value="PSEUDOURIDYLATE SYNTHASE"/>
    <property type="match status" value="1"/>
</dbReference>
<feature type="active site" description="Nucleophile" evidence="4">
    <location>
        <position position="55"/>
    </location>
</feature>
<evidence type="ECO:0000256" key="4">
    <source>
        <dbReference type="HAMAP-Rule" id="MF_00171"/>
    </source>
</evidence>
<evidence type="ECO:0000313" key="8">
    <source>
        <dbReference type="Proteomes" id="UP001594351"/>
    </source>
</evidence>
<comment type="catalytic activity">
    <reaction evidence="4 5">
        <text>uridine(38/39/40) in tRNA = pseudouridine(38/39/40) in tRNA</text>
        <dbReference type="Rhea" id="RHEA:22376"/>
        <dbReference type="Rhea" id="RHEA-COMP:10085"/>
        <dbReference type="Rhea" id="RHEA-COMP:10087"/>
        <dbReference type="ChEBI" id="CHEBI:65314"/>
        <dbReference type="ChEBI" id="CHEBI:65315"/>
        <dbReference type="EC" id="5.4.99.12"/>
    </reaction>
</comment>
<comment type="subunit">
    <text evidence="4">Homodimer.</text>
</comment>
<feature type="binding site" evidence="4">
    <location>
        <position position="113"/>
    </location>
    <ligand>
        <name>substrate</name>
    </ligand>
</feature>
<keyword evidence="8" id="KW-1185">Reference proteome</keyword>
<dbReference type="InterPro" id="IPR020097">
    <property type="entry name" value="PsdUridine_synth_TruA_a/b_dom"/>
</dbReference>
<proteinExistence type="inferred from homology"/>
<evidence type="ECO:0000313" key="7">
    <source>
        <dbReference type="EMBL" id="MFC1850294.1"/>
    </source>
</evidence>
<dbReference type="Gene3D" id="3.30.70.660">
    <property type="entry name" value="Pseudouridine synthase I, catalytic domain, C-terminal subdomain"/>
    <property type="match status" value="1"/>
</dbReference>
<reference evidence="7 8" key="1">
    <citation type="submission" date="2024-09" db="EMBL/GenBank/DDBJ databases">
        <title>Laminarin stimulates single cell rates of sulfate reduction while oxygen inhibits transcriptomic activity in coastal marine sediment.</title>
        <authorList>
            <person name="Lindsay M."/>
            <person name="Orcutt B."/>
            <person name="Emerson D."/>
            <person name="Stepanauskas R."/>
            <person name="D'Angelo T."/>
        </authorList>
    </citation>
    <scope>NUCLEOTIDE SEQUENCE [LARGE SCALE GENOMIC DNA]</scope>
    <source>
        <strain evidence="7">SAG AM-311-K15</strain>
    </source>
</reference>
<evidence type="ECO:0000256" key="2">
    <source>
        <dbReference type="ARBA" id="ARBA00022694"/>
    </source>
</evidence>
<evidence type="ECO:0000256" key="3">
    <source>
        <dbReference type="ARBA" id="ARBA00023235"/>
    </source>
</evidence>
<gene>
    <name evidence="4 7" type="primary">truA</name>
    <name evidence="7" type="ORF">ACFL27_08895</name>
</gene>
<organism evidence="7 8">
    <name type="scientific">candidate division CSSED10-310 bacterium</name>
    <dbReference type="NCBI Taxonomy" id="2855610"/>
    <lineage>
        <taxon>Bacteria</taxon>
        <taxon>Bacteria division CSSED10-310</taxon>
    </lineage>
</organism>
<dbReference type="EC" id="5.4.99.12" evidence="4"/>
<comment type="caution">
    <text evidence="4">Lacks conserved residue(s) required for the propagation of feature annotation.</text>
</comment>
<dbReference type="NCBIfam" id="TIGR00071">
    <property type="entry name" value="hisT_truA"/>
    <property type="match status" value="1"/>
</dbReference>
<name>A0ABV6YVR7_UNCC1</name>
<dbReference type="Proteomes" id="UP001594351">
    <property type="component" value="Unassembled WGS sequence"/>
</dbReference>
<comment type="function">
    <text evidence="4">Formation of pseudouridine at positions 38, 39 and 40 in the anticodon stem and loop of transfer RNAs.</text>
</comment>
<dbReference type="HAMAP" id="MF_00171">
    <property type="entry name" value="TruA"/>
    <property type="match status" value="1"/>
</dbReference>
<keyword evidence="2 4" id="KW-0819">tRNA processing</keyword>
<dbReference type="SUPFAM" id="SSF55120">
    <property type="entry name" value="Pseudouridine synthase"/>
    <property type="match status" value="1"/>
</dbReference>
<dbReference type="EMBL" id="JBHPBY010000089">
    <property type="protein sequence ID" value="MFC1850294.1"/>
    <property type="molecule type" value="Genomic_DNA"/>
</dbReference>
<comment type="caution">
    <text evidence="7">The sequence shown here is derived from an EMBL/GenBank/DDBJ whole genome shotgun (WGS) entry which is preliminary data.</text>
</comment>
<dbReference type="Pfam" id="PF01416">
    <property type="entry name" value="PseudoU_synth_1"/>
    <property type="match status" value="2"/>
</dbReference>
<keyword evidence="3 4" id="KW-0413">Isomerase</keyword>
<dbReference type="PIRSF" id="PIRSF001430">
    <property type="entry name" value="tRNA_psdUrid_synth"/>
    <property type="match status" value="1"/>
</dbReference>
<comment type="similarity">
    <text evidence="1 4 5">Belongs to the tRNA pseudouridine synthase TruA family.</text>
</comment>
<feature type="domain" description="Pseudouridine synthase I TruA alpha/beta" evidence="6">
    <location>
        <begin position="146"/>
        <end position="244"/>
    </location>
</feature>
<dbReference type="GO" id="GO:0160147">
    <property type="term" value="F:tRNA pseudouridine(38-40) synthase activity"/>
    <property type="evidence" value="ECO:0007669"/>
    <property type="project" value="UniProtKB-EC"/>
</dbReference>
<dbReference type="InterPro" id="IPR020103">
    <property type="entry name" value="PsdUridine_synth_cat_dom_sf"/>
</dbReference>